<dbReference type="AlphaFoldDB" id="A0ABD5HZD6"/>
<comment type="caution">
    <text evidence="2">The sequence shown here is derived from an EMBL/GenBank/DDBJ whole genome shotgun (WGS) entry which is preliminary data.</text>
</comment>
<dbReference type="Proteomes" id="UP001272716">
    <property type="component" value="Unassembled WGS sequence"/>
</dbReference>
<organism evidence="2 3">
    <name type="scientific">Bacillus thuringiensis serovar toumanoffi</name>
    <dbReference type="NCBI Taxonomy" id="180862"/>
    <lineage>
        <taxon>Bacteria</taxon>
        <taxon>Bacillati</taxon>
        <taxon>Bacillota</taxon>
        <taxon>Bacilli</taxon>
        <taxon>Bacillales</taxon>
        <taxon>Bacillaceae</taxon>
        <taxon>Bacillus</taxon>
        <taxon>Bacillus cereus group</taxon>
    </lineage>
</organism>
<evidence type="ECO:0000313" key="2">
    <source>
        <dbReference type="EMBL" id="MDW9210201.1"/>
    </source>
</evidence>
<name>A0ABD5HZD6_BACTU</name>
<proteinExistence type="predicted"/>
<feature type="transmembrane region" description="Helical" evidence="1">
    <location>
        <begin position="32"/>
        <end position="52"/>
    </location>
</feature>
<feature type="transmembrane region" description="Helical" evidence="1">
    <location>
        <begin position="7"/>
        <end position="26"/>
    </location>
</feature>
<keyword evidence="1" id="KW-0812">Transmembrane</keyword>
<reference evidence="2 3" key="1">
    <citation type="submission" date="2023-10" db="EMBL/GenBank/DDBJ databases">
        <title>Draft Genome Sequence of Bacillus thuringiensis serovar. toumanoffi 4059: Identification of a Novel Cry Protein Candidate.</title>
        <authorList>
            <person name="Murdoch R.W."/>
            <person name="Gemler B."/>
            <person name="Heater B.S."/>
        </authorList>
    </citation>
    <scope>NUCLEOTIDE SEQUENCE [LARGE SCALE GENOMIC DNA]</scope>
    <source>
        <strain evidence="2 3">4059</strain>
    </source>
</reference>
<keyword evidence="1" id="KW-0472">Membrane</keyword>
<protein>
    <submittedName>
        <fullName evidence="2">Uncharacterized protein</fullName>
    </submittedName>
</protein>
<dbReference type="RefSeq" id="WP_062804528.1">
    <property type="nucleotide sequence ID" value="NZ_JAWQCK010000007.1"/>
</dbReference>
<keyword evidence="1" id="KW-1133">Transmembrane helix</keyword>
<sequence>MLKFIWAIAFALIIFFIVRSSFIPYIASNENIVALFVIFTIVIINSWIIDVINRLYKKRTELDK</sequence>
<accession>A0ABD5HZD6</accession>
<evidence type="ECO:0000256" key="1">
    <source>
        <dbReference type="SAM" id="Phobius"/>
    </source>
</evidence>
<dbReference type="EMBL" id="JAWQCK010000007">
    <property type="protein sequence ID" value="MDW9210201.1"/>
    <property type="molecule type" value="Genomic_DNA"/>
</dbReference>
<gene>
    <name evidence="2" type="ORF">BTTOUR_15790</name>
</gene>
<evidence type="ECO:0000313" key="3">
    <source>
        <dbReference type="Proteomes" id="UP001272716"/>
    </source>
</evidence>